<dbReference type="PROSITE" id="PS51819">
    <property type="entry name" value="VOC"/>
    <property type="match status" value="1"/>
</dbReference>
<feature type="region of interest" description="Disordered" evidence="1">
    <location>
        <begin position="91"/>
        <end position="111"/>
    </location>
</feature>
<dbReference type="AlphaFoldDB" id="A0AAJ1IGJ8"/>
<dbReference type="EMBL" id="JAQQAL010000017">
    <property type="protein sequence ID" value="MDC7226781.1"/>
    <property type="molecule type" value="Genomic_DNA"/>
</dbReference>
<proteinExistence type="predicted"/>
<dbReference type="InterPro" id="IPR029068">
    <property type="entry name" value="Glyas_Bleomycin-R_OHBP_Dase"/>
</dbReference>
<gene>
    <name evidence="3" type="ORF">PQJ61_08445</name>
</gene>
<dbReference type="PANTHER" id="PTHR36503">
    <property type="entry name" value="BLR2520 PROTEIN"/>
    <property type="match status" value="1"/>
</dbReference>
<evidence type="ECO:0000313" key="4">
    <source>
        <dbReference type="Proteomes" id="UP001221217"/>
    </source>
</evidence>
<accession>A0AAJ1IGJ8</accession>
<dbReference type="CDD" id="cd06587">
    <property type="entry name" value="VOC"/>
    <property type="match status" value="1"/>
</dbReference>
<reference evidence="3 4" key="1">
    <citation type="submission" date="2022-12" db="EMBL/GenBank/DDBJ databases">
        <title>Metagenome assembled genome from gulf of manar.</title>
        <authorList>
            <person name="Kohli P."/>
            <person name="Pk S."/>
            <person name="Venkata Ramana C."/>
            <person name="Sasikala C."/>
        </authorList>
    </citation>
    <scope>NUCLEOTIDE SEQUENCE [LARGE SCALE GENOMIC DNA]</scope>
    <source>
        <strain evidence="3">JB008</strain>
    </source>
</reference>
<dbReference type="Proteomes" id="UP001221217">
    <property type="component" value="Unassembled WGS sequence"/>
</dbReference>
<evidence type="ECO:0000259" key="2">
    <source>
        <dbReference type="PROSITE" id="PS51819"/>
    </source>
</evidence>
<evidence type="ECO:0000256" key="1">
    <source>
        <dbReference type="SAM" id="MobiDB-lite"/>
    </source>
</evidence>
<protein>
    <submittedName>
        <fullName evidence="3">VOC family protein</fullName>
    </submittedName>
</protein>
<organism evidence="3 4">
    <name type="scientific">Candidatus Thalassospirochaeta sargassi</name>
    <dbReference type="NCBI Taxonomy" id="3119039"/>
    <lineage>
        <taxon>Bacteria</taxon>
        <taxon>Pseudomonadati</taxon>
        <taxon>Spirochaetota</taxon>
        <taxon>Spirochaetia</taxon>
        <taxon>Spirochaetales</taxon>
        <taxon>Spirochaetaceae</taxon>
        <taxon>Candidatus Thalassospirochaeta</taxon>
    </lineage>
</organism>
<dbReference type="Pfam" id="PF00903">
    <property type="entry name" value="Glyoxalase"/>
    <property type="match status" value="1"/>
</dbReference>
<dbReference type="PANTHER" id="PTHR36503:SF1">
    <property type="entry name" value="BLR2520 PROTEIN"/>
    <property type="match status" value="1"/>
</dbReference>
<dbReference type="InterPro" id="IPR037523">
    <property type="entry name" value="VOC_core"/>
</dbReference>
<dbReference type="SUPFAM" id="SSF54593">
    <property type="entry name" value="Glyoxalase/Bleomycin resistance protein/Dihydroxybiphenyl dioxygenase"/>
    <property type="match status" value="1"/>
</dbReference>
<sequence length="122" mass="13540">MQLGAFSTSLAVKDIKKSKEFYTALGFKPFGGDEEQGWLILRNGSTVIGLFQGMFEKNLLTFNPGWAQDASELEEFQDVREIAVKLKSAGYNPDSEVEGEDGPGSFMITDPDGNQILFDQHR</sequence>
<comment type="caution">
    <text evidence="3">The sequence shown here is derived from an EMBL/GenBank/DDBJ whole genome shotgun (WGS) entry which is preliminary data.</text>
</comment>
<name>A0AAJ1IGJ8_9SPIO</name>
<evidence type="ECO:0000313" key="3">
    <source>
        <dbReference type="EMBL" id="MDC7226781.1"/>
    </source>
</evidence>
<dbReference type="Gene3D" id="3.10.180.10">
    <property type="entry name" value="2,3-Dihydroxybiphenyl 1,2-Dioxygenase, domain 1"/>
    <property type="match status" value="1"/>
</dbReference>
<dbReference type="InterPro" id="IPR004360">
    <property type="entry name" value="Glyas_Fos-R_dOase_dom"/>
</dbReference>
<feature type="domain" description="VOC" evidence="2">
    <location>
        <begin position="4"/>
        <end position="121"/>
    </location>
</feature>